<dbReference type="Proteomes" id="UP000085678">
    <property type="component" value="Unplaced"/>
</dbReference>
<dbReference type="RefSeq" id="XP_013380530.1">
    <property type="nucleotide sequence ID" value="XM_013525076.2"/>
</dbReference>
<dbReference type="AlphaFoldDB" id="A0A1S3H320"/>
<gene>
    <name evidence="3" type="primary">LOC106151696</name>
</gene>
<keyword evidence="2" id="KW-1185">Reference proteome</keyword>
<dbReference type="InterPro" id="IPR035959">
    <property type="entry name" value="RutC-like_sf"/>
</dbReference>
<dbReference type="Gene3D" id="3.30.1330.40">
    <property type="entry name" value="RutC-like"/>
    <property type="match status" value="1"/>
</dbReference>
<dbReference type="FunFam" id="3.30.1330.40:FF:000001">
    <property type="entry name" value="L-PSP family endoribonuclease"/>
    <property type="match status" value="1"/>
</dbReference>
<dbReference type="GO" id="GO:0019239">
    <property type="term" value="F:deaminase activity"/>
    <property type="evidence" value="ECO:0007669"/>
    <property type="project" value="TreeGrafter"/>
</dbReference>
<dbReference type="FunCoup" id="A0A1S3H320">
    <property type="interactions" value="1033"/>
</dbReference>
<sequence length="140" mass="14979">MASYVARKVVSTASAPKAIGPYSQAVIAENTMYMSGQVGMDPATGELVEGGVLKETEQAFKNINAVLEAAGCSFNNIVKTTVFLADIREYTAVNEVYAKYFSGSFPARSAFQVAALPKGARIEIECIAKIGHMVDHQPKL</sequence>
<evidence type="ECO:0000313" key="3">
    <source>
        <dbReference type="RefSeq" id="XP_013380530.1"/>
    </source>
</evidence>
<dbReference type="GO" id="GO:0005829">
    <property type="term" value="C:cytosol"/>
    <property type="evidence" value="ECO:0007669"/>
    <property type="project" value="TreeGrafter"/>
</dbReference>
<evidence type="ECO:0000256" key="1">
    <source>
        <dbReference type="ARBA" id="ARBA00010552"/>
    </source>
</evidence>
<organism evidence="2 3">
    <name type="scientific">Lingula anatina</name>
    <name type="common">Brachiopod</name>
    <name type="synonym">Lingula unguis</name>
    <dbReference type="NCBI Taxonomy" id="7574"/>
    <lineage>
        <taxon>Eukaryota</taxon>
        <taxon>Metazoa</taxon>
        <taxon>Spiralia</taxon>
        <taxon>Lophotrochozoa</taxon>
        <taxon>Brachiopoda</taxon>
        <taxon>Linguliformea</taxon>
        <taxon>Lingulata</taxon>
        <taxon>Lingulida</taxon>
        <taxon>Linguloidea</taxon>
        <taxon>Lingulidae</taxon>
        <taxon>Lingula</taxon>
    </lineage>
</organism>
<dbReference type="SUPFAM" id="SSF55298">
    <property type="entry name" value="YjgF-like"/>
    <property type="match status" value="1"/>
</dbReference>
<dbReference type="PROSITE" id="PS01094">
    <property type="entry name" value="UPF0076"/>
    <property type="match status" value="1"/>
</dbReference>
<reference evidence="3" key="1">
    <citation type="submission" date="2025-08" db="UniProtKB">
        <authorList>
            <consortium name="RefSeq"/>
        </authorList>
    </citation>
    <scope>IDENTIFICATION</scope>
    <source>
        <tissue evidence="3">Gonads</tissue>
    </source>
</reference>
<dbReference type="InParanoid" id="A0A1S3H320"/>
<dbReference type="KEGG" id="lak:106151696"/>
<protein>
    <submittedName>
        <fullName evidence="3">2-iminobutanoate/2-iminopropanoate deaminase</fullName>
    </submittedName>
</protein>
<evidence type="ECO:0000313" key="2">
    <source>
        <dbReference type="Proteomes" id="UP000085678"/>
    </source>
</evidence>
<dbReference type="InterPro" id="IPR006175">
    <property type="entry name" value="YjgF/YER057c/UK114"/>
</dbReference>
<dbReference type="PANTHER" id="PTHR11803:SF39">
    <property type="entry name" value="2-IMINOBUTANOATE_2-IMINOPROPANOATE DEAMINASE"/>
    <property type="match status" value="1"/>
</dbReference>
<dbReference type="NCBIfam" id="TIGR00004">
    <property type="entry name" value="Rid family detoxifying hydrolase"/>
    <property type="match status" value="1"/>
</dbReference>
<dbReference type="GeneID" id="106151696"/>
<name>A0A1S3H320_LINAN</name>
<dbReference type="OrthoDB" id="309640at2759"/>
<dbReference type="InterPro" id="IPR019897">
    <property type="entry name" value="RidA_CS"/>
</dbReference>
<comment type="similarity">
    <text evidence="1">Belongs to the RutC family.</text>
</comment>
<dbReference type="InterPro" id="IPR006056">
    <property type="entry name" value="RidA"/>
</dbReference>
<dbReference type="PANTHER" id="PTHR11803">
    <property type="entry name" value="2-IMINOBUTANOATE/2-IMINOPROPANOATE DEAMINASE RIDA"/>
    <property type="match status" value="1"/>
</dbReference>
<dbReference type="OMA" id="GSYFKEP"/>
<dbReference type="Pfam" id="PF01042">
    <property type="entry name" value="Ribonuc_L-PSP"/>
    <property type="match status" value="1"/>
</dbReference>
<accession>A0A1S3H320</accession>
<proteinExistence type="inferred from homology"/>
<dbReference type="CDD" id="cd00448">
    <property type="entry name" value="YjgF_YER057c_UK114_family"/>
    <property type="match status" value="1"/>
</dbReference>
<dbReference type="STRING" id="7574.A0A1S3H320"/>
<dbReference type="GO" id="GO:0005739">
    <property type="term" value="C:mitochondrion"/>
    <property type="evidence" value="ECO:0007669"/>
    <property type="project" value="TreeGrafter"/>
</dbReference>